<proteinExistence type="predicted"/>
<name>A0ABY3XJQ6_9GAMM</name>
<dbReference type="RefSeq" id="WP_057942978.1">
    <property type="nucleotide sequence ID" value="NZ_CP011131.1"/>
</dbReference>
<keyword evidence="2" id="KW-1185">Reference proteome</keyword>
<reference evidence="1 2" key="1">
    <citation type="submission" date="2022-03" db="EMBL/GenBank/DDBJ databases">
        <title>Complete genome sequence of Lysobacter capsici VKM B-2533 and Lysobacter gummosus 10.1.1, promising sources of lytic agents.</title>
        <authorList>
            <person name="Tarlachkov S.V."/>
            <person name="Kudryakova I.V."/>
            <person name="Afoshin A.S."/>
            <person name="Leontyevskaya E.A."/>
            <person name="Leontyevskaya N.V."/>
        </authorList>
    </citation>
    <scope>NUCLEOTIDE SEQUENCE [LARGE SCALE GENOMIC DNA]</scope>
    <source>
        <strain evidence="1 2">10.1.1</strain>
    </source>
</reference>
<sequence length="125" mass="14051">MQDAEHALRALAQVYFDAAYDMDAEQFQTIFHPSSAVTRIGDDGEVGVMPIETWLSGVRNATAPRKLGLERKDEVVAVDVSDDLALVKLKLQMPPRYFTDLLSCLKVQGNWKIVQKVMSVDVRRD</sequence>
<evidence type="ECO:0000313" key="2">
    <source>
        <dbReference type="Proteomes" id="UP000829194"/>
    </source>
</evidence>
<evidence type="ECO:0000313" key="1">
    <source>
        <dbReference type="EMBL" id="UNP31886.1"/>
    </source>
</evidence>
<dbReference type="Gene3D" id="3.10.450.50">
    <property type="match status" value="1"/>
</dbReference>
<dbReference type="Proteomes" id="UP000829194">
    <property type="component" value="Chromosome"/>
</dbReference>
<gene>
    <name evidence="1" type="ORF">MOV92_11800</name>
</gene>
<accession>A0ABY3XJQ6</accession>
<dbReference type="EMBL" id="CP093547">
    <property type="protein sequence ID" value="UNP31886.1"/>
    <property type="molecule type" value="Genomic_DNA"/>
</dbReference>
<dbReference type="InterPro" id="IPR039437">
    <property type="entry name" value="FrzH/put_lumazine-bd"/>
</dbReference>
<dbReference type="Pfam" id="PF12893">
    <property type="entry name" value="Lumazine_bd_2"/>
    <property type="match status" value="1"/>
</dbReference>
<organism evidence="1 2">
    <name type="scientific">Lysobacter gummosus</name>
    <dbReference type="NCBI Taxonomy" id="262324"/>
    <lineage>
        <taxon>Bacteria</taxon>
        <taxon>Pseudomonadati</taxon>
        <taxon>Pseudomonadota</taxon>
        <taxon>Gammaproteobacteria</taxon>
        <taxon>Lysobacterales</taxon>
        <taxon>Lysobacteraceae</taxon>
        <taxon>Lysobacter</taxon>
    </lineage>
</organism>
<protein>
    <submittedName>
        <fullName evidence="1">Nuclear transport factor 2 family protein</fullName>
    </submittedName>
</protein>
<dbReference type="SUPFAM" id="SSF54427">
    <property type="entry name" value="NTF2-like"/>
    <property type="match status" value="1"/>
</dbReference>
<dbReference type="InterPro" id="IPR032710">
    <property type="entry name" value="NTF2-like_dom_sf"/>
</dbReference>